<evidence type="ECO:0000259" key="7">
    <source>
        <dbReference type="Pfam" id="PF02687"/>
    </source>
</evidence>
<accession>D0WGL1</accession>
<feature type="transmembrane region" description="Helical" evidence="6">
    <location>
        <begin position="681"/>
        <end position="700"/>
    </location>
</feature>
<dbReference type="eggNOG" id="COG0577">
    <property type="taxonomic scope" value="Bacteria"/>
</dbReference>
<feature type="transmembrane region" description="Helical" evidence="6">
    <location>
        <begin position="358"/>
        <end position="382"/>
    </location>
</feature>
<dbReference type="GO" id="GO:0005886">
    <property type="term" value="C:plasma membrane"/>
    <property type="evidence" value="ECO:0007669"/>
    <property type="project" value="UniProtKB-SubCell"/>
</dbReference>
<keyword evidence="4 6" id="KW-1133">Transmembrane helix</keyword>
<dbReference type="PANTHER" id="PTHR30287">
    <property type="entry name" value="MEMBRANE COMPONENT OF PREDICTED ABC SUPERFAMILY METABOLITE UPTAKE TRANSPORTER"/>
    <property type="match status" value="1"/>
</dbReference>
<dbReference type="HOGENOM" id="CLU_005531_1_1_11"/>
<feature type="transmembrane region" description="Helical" evidence="6">
    <location>
        <begin position="424"/>
        <end position="445"/>
    </location>
</feature>
<comment type="caution">
    <text evidence="8">The sequence shown here is derived from an EMBL/GenBank/DDBJ whole genome shotgun (WGS) entry which is preliminary data.</text>
</comment>
<evidence type="ECO:0000256" key="6">
    <source>
        <dbReference type="SAM" id="Phobius"/>
    </source>
</evidence>
<dbReference type="InterPro" id="IPR003838">
    <property type="entry name" value="ABC3_permease_C"/>
</dbReference>
<dbReference type="GeneID" id="85007521"/>
<keyword evidence="9" id="KW-1185">Reference proteome</keyword>
<feature type="transmembrane region" description="Helical" evidence="6">
    <location>
        <begin position="310"/>
        <end position="333"/>
    </location>
</feature>
<feature type="transmembrane region" description="Helical" evidence="6">
    <location>
        <begin position="733"/>
        <end position="756"/>
    </location>
</feature>
<keyword evidence="2" id="KW-1003">Cell membrane</keyword>
<feature type="domain" description="ABC3 transporter permease C-terminal" evidence="7">
    <location>
        <begin position="684"/>
        <end position="802"/>
    </location>
</feature>
<dbReference type="Pfam" id="PF02687">
    <property type="entry name" value="FtsX"/>
    <property type="match status" value="2"/>
</dbReference>
<dbReference type="PANTHER" id="PTHR30287:SF2">
    <property type="entry name" value="BLL1001 PROTEIN"/>
    <property type="match status" value="1"/>
</dbReference>
<dbReference type="EMBL" id="ACUX02000006">
    <property type="protein sequence ID" value="EEZ61624.1"/>
    <property type="molecule type" value="Genomic_DNA"/>
</dbReference>
<evidence type="ECO:0000256" key="1">
    <source>
        <dbReference type="ARBA" id="ARBA00004651"/>
    </source>
</evidence>
<keyword evidence="3 6" id="KW-0812">Transmembrane</keyword>
<dbReference type="InterPro" id="IPR038766">
    <property type="entry name" value="Membrane_comp_ABC_pdt"/>
</dbReference>
<reference evidence="8" key="1">
    <citation type="submission" date="2009-10" db="EMBL/GenBank/DDBJ databases">
        <authorList>
            <person name="Weinstock G."/>
            <person name="Sodergren E."/>
            <person name="Clifton S."/>
            <person name="Fulton L."/>
            <person name="Fulton B."/>
            <person name="Courtney L."/>
            <person name="Fronick C."/>
            <person name="Harrison M."/>
            <person name="Strong C."/>
            <person name="Farmer C."/>
            <person name="Delahaunty K."/>
            <person name="Markovic C."/>
            <person name="Hall O."/>
            <person name="Minx P."/>
            <person name="Tomlinson C."/>
            <person name="Mitreva M."/>
            <person name="Nelson J."/>
            <person name="Hou S."/>
            <person name="Wollam A."/>
            <person name="Pepin K.H."/>
            <person name="Johnson M."/>
            <person name="Bhonagiri V."/>
            <person name="Nash W.E."/>
            <person name="Warren W."/>
            <person name="Chinwalla A."/>
            <person name="Mardis E.R."/>
            <person name="Wilson R.K."/>
        </authorList>
    </citation>
    <scope>NUCLEOTIDE SEQUENCE [LARGE SCALE GENOMIC DNA]</scope>
    <source>
        <strain evidence="8">ATCC 700122</strain>
    </source>
</reference>
<dbReference type="STRING" id="649764.HMPREF0762_00965"/>
<evidence type="ECO:0000256" key="3">
    <source>
        <dbReference type="ARBA" id="ARBA00022692"/>
    </source>
</evidence>
<feature type="transmembrane region" description="Helical" evidence="6">
    <location>
        <begin position="776"/>
        <end position="795"/>
    </location>
</feature>
<evidence type="ECO:0000313" key="9">
    <source>
        <dbReference type="Proteomes" id="UP000006001"/>
    </source>
</evidence>
<comment type="subcellular location">
    <subcellularLocation>
        <location evidence="1">Cell membrane</location>
        <topology evidence="1">Multi-pass membrane protein</topology>
    </subcellularLocation>
</comment>
<gene>
    <name evidence="8" type="ORF">HMPREF0762_00965</name>
</gene>
<dbReference type="Proteomes" id="UP000006001">
    <property type="component" value="Unassembled WGS sequence"/>
</dbReference>
<dbReference type="RefSeq" id="WP_006362221.1">
    <property type="nucleotide sequence ID" value="NZ_GG700630.1"/>
</dbReference>
<feature type="transmembrane region" description="Helical" evidence="6">
    <location>
        <begin position="20"/>
        <end position="41"/>
    </location>
</feature>
<protein>
    <submittedName>
        <fullName evidence="8">Efflux ABC transporter, permease protein</fullName>
    </submittedName>
</protein>
<sequence length="811" mass="88723">MRSPLNKRLPRELRNNLGKYLGIFLLMGIAIAMTSGFLVAASSIQRIAEEMPEKYHVEDGRITTNFEADDATLAAVEELGCTVYPNFSCDLPLFVPTSDDELTVRLIKNRTDVNLAVYAEGEAPASSDEIALDRAFCANNGLSVGDEVKVAGKSLVISGIMTLPDDVASFMNNSDLVFNELTLAYAQVTPEAYDDLAAGGSIFTYSFVLDDRDMSLPDRVNFEEDVAETLADHGAVVTDLVDKDANQGITYAADDVKGDQVMWQVLLVMLIVIMGFVFVVLTNATIESESAIIGTLLASGYRKREILRHYLVLPVAVGLLGCAMGNLIGRVLLSDPMKGLYYNSYNLPPYVASWSTRVFVMTTVVPFAVLVGITIIGLLARLRLTPLQFLRHELGHAAHGGGLRLPDALGFVTRFRLRVFVRNWSHFLTLFFGICFGSLLLVFAFCLIPTMTHYAESRAADIPANHIYGLKAPLELDGTASQREAYEAAETLATTKDLTSIAPERLLSMMLQAQTVDRDAHAVSTRENDSDAVAQAEKVTIESLQTPRNFSDSNEDVSVYGIPEHSRYWTGVDVSDGRVVVGGGLARKCGVAAGEDHDFTDKYSGKTHTLHVDEVNDSITDTSMYMSIDACNELFGEDADYFNAYASDAALDLNPRYLATEVTPESMDAIADQMQNSMGSIARVIGFVAVPIYLVLMYLLTKTVIDRSARAISYMKVFGYEDREIDRLYVRSISVTVVVSIILALPLIIASLGGILSVAMSSYGGYMQAYVPLSSFLGEIALGIAVYTVVAFLHVRRIRRVPLSLAMKVQE</sequence>
<evidence type="ECO:0000256" key="5">
    <source>
        <dbReference type="ARBA" id="ARBA00023136"/>
    </source>
</evidence>
<keyword evidence="5 6" id="KW-0472">Membrane</keyword>
<evidence type="ECO:0000256" key="4">
    <source>
        <dbReference type="ARBA" id="ARBA00022989"/>
    </source>
</evidence>
<proteinExistence type="predicted"/>
<dbReference type="OrthoDB" id="2934570at2"/>
<dbReference type="AlphaFoldDB" id="D0WGL1"/>
<evidence type="ECO:0000256" key="2">
    <source>
        <dbReference type="ARBA" id="ARBA00022475"/>
    </source>
</evidence>
<evidence type="ECO:0000313" key="8">
    <source>
        <dbReference type="EMBL" id="EEZ61624.1"/>
    </source>
</evidence>
<feature type="transmembrane region" description="Helical" evidence="6">
    <location>
        <begin position="261"/>
        <end position="281"/>
    </location>
</feature>
<feature type="domain" description="ABC3 transporter permease C-terminal" evidence="7">
    <location>
        <begin position="266"/>
        <end position="381"/>
    </location>
</feature>
<organism evidence="8 9">
    <name type="scientific">Slackia exigua (strain ATCC 700122 / DSM 15923 / CIP 105133 / JCM 11022 / KCTC 5966 / S-7)</name>
    <dbReference type="NCBI Taxonomy" id="649764"/>
    <lineage>
        <taxon>Bacteria</taxon>
        <taxon>Bacillati</taxon>
        <taxon>Actinomycetota</taxon>
        <taxon>Coriobacteriia</taxon>
        <taxon>Eggerthellales</taxon>
        <taxon>Eggerthellaceae</taxon>
        <taxon>Slackia</taxon>
    </lineage>
</organism>
<name>D0WGL1_SLAES</name>